<dbReference type="AlphaFoldDB" id="A0A0F9PVX7"/>
<comment type="caution">
    <text evidence="1">The sequence shown here is derived from an EMBL/GenBank/DDBJ whole genome shotgun (WGS) entry which is preliminary data.</text>
</comment>
<organism evidence="1">
    <name type="scientific">marine sediment metagenome</name>
    <dbReference type="NCBI Taxonomy" id="412755"/>
    <lineage>
        <taxon>unclassified sequences</taxon>
        <taxon>metagenomes</taxon>
        <taxon>ecological metagenomes</taxon>
    </lineage>
</organism>
<proteinExistence type="predicted"/>
<accession>A0A0F9PVX7</accession>
<gene>
    <name evidence="1" type="ORF">LCGC14_1089480</name>
</gene>
<protein>
    <submittedName>
        <fullName evidence="1">Uncharacterized protein</fullName>
    </submittedName>
</protein>
<name>A0A0F9PVX7_9ZZZZ</name>
<reference evidence="1" key="1">
    <citation type="journal article" date="2015" name="Nature">
        <title>Complex archaea that bridge the gap between prokaryotes and eukaryotes.</title>
        <authorList>
            <person name="Spang A."/>
            <person name="Saw J.H."/>
            <person name="Jorgensen S.L."/>
            <person name="Zaremba-Niedzwiedzka K."/>
            <person name="Martijn J."/>
            <person name="Lind A.E."/>
            <person name="van Eijk R."/>
            <person name="Schleper C."/>
            <person name="Guy L."/>
            <person name="Ettema T.J."/>
        </authorList>
    </citation>
    <scope>NUCLEOTIDE SEQUENCE</scope>
</reference>
<evidence type="ECO:0000313" key="1">
    <source>
        <dbReference type="EMBL" id="KKN05231.1"/>
    </source>
</evidence>
<dbReference type="EMBL" id="LAZR01004827">
    <property type="protein sequence ID" value="KKN05231.1"/>
    <property type="molecule type" value="Genomic_DNA"/>
</dbReference>
<sequence length="216" mass="24024">MATKTEQLPPIAVNIPKPNIQTIEIVLVGDARLVLHKWSEKAIGEMEDKRAGKARKKKEPVNPQEQYEAAMYSLPDGSQGFPAGGVKKSAVNACRYTEGITMVMARGVIFVERDVVDDDGNDLVLIHGDGPYMRRDMVRIAMGTTDIRYRPEFRTWKIKVRVRFNANIITAEQLINLFNLAGHHVGIGEGRPGAPKNTMDWGLFHIATGEELEEAA</sequence>